<dbReference type="EMBL" id="NBEF01000043">
    <property type="protein sequence ID" value="OQQ88734.1"/>
    <property type="molecule type" value="Genomic_DNA"/>
</dbReference>
<dbReference type="AlphaFoldDB" id="A0A1V9R6Q2"/>
<reference evidence="1 2" key="1">
    <citation type="submission" date="2017-03" db="EMBL/GenBank/DDBJ databases">
        <title>Phylogenomics and comparative genomics of Lactobacillus salivarius, a mammalian gut commensal.</title>
        <authorList>
            <person name="Harris H.M."/>
        </authorList>
    </citation>
    <scope>NUCLEOTIDE SEQUENCE [LARGE SCALE GENOMIC DNA]</scope>
    <source>
        <strain evidence="1 2">JCM 1047</strain>
    </source>
</reference>
<proteinExistence type="predicted"/>
<protein>
    <submittedName>
        <fullName evidence="1">Uncharacterized protein</fullName>
    </submittedName>
</protein>
<gene>
    <name evidence="1" type="ORF">B6U56_10770</name>
</gene>
<dbReference type="Proteomes" id="UP000192575">
    <property type="component" value="Unassembled WGS sequence"/>
</dbReference>
<sequence>VRKKGQGKGEKDMKLYKIDTNLEYKEYWCEDLEIIEEDIEDLQRQKEEDSYIDVWYVDTRDKGVQADVENNFDNVLKMYASYEYYDKQWLQA</sequence>
<organism evidence="1 2">
    <name type="scientific">Ligilactobacillus salivarius</name>
    <dbReference type="NCBI Taxonomy" id="1624"/>
    <lineage>
        <taxon>Bacteria</taxon>
        <taxon>Bacillati</taxon>
        <taxon>Bacillota</taxon>
        <taxon>Bacilli</taxon>
        <taxon>Lactobacillales</taxon>
        <taxon>Lactobacillaceae</taxon>
        <taxon>Ligilactobacillus</taxon>
    </lineage>
</organism>
<dbReference type="RefSeq" id="WP_225358329.1">
    <property type="nucleotide sequence ID" value="NZ_NBEF01000043.1"/>
</dbReference>
<accession>A0A1V9R6Q2</accession>
<name>A0A1V9R6Q2_9LACO</name>
<feature type="non-terminal residue" evidence="1">
    <location>
        <position position="1"/>
    </location>
</feature>
<evidence type="ECO:0000313" key="1">
    <source>
        <dbReference type="EMBL" id="OQQ88734.1"/>
    </source>
</evidence>
<comment type="caution">
    <text evidence="1">The sequence shown here is derived from an EMBL/GenBank/DDBJ whole genome shotgun (WGS) entry which is preliminary data.</text>
</comment>
<evidence type="ECO:0000313" key="2">
    <source>
        <dbReference type="Proteomes" id="UP000192575"/>
    </source>
</evidence>